<evidence type="ECO:0000256" key="9">
    <source>
        <dbReference type="PROSITE-ProRule" id="PRU00552"/>
    </source>
</evidence>
<evidence type="ECO:0000313" key="15">
    <source>
        <dbReference type="EMBL" id="PIW15453.1"/>
    </source>
</evidence>
<feature type="short sequence motif" description="Q motif" evidence="9">
    <location>
        <begin position="1"/>
        <end position="29"/>
    </location>
</feature>
<dbReference type="AlphaFoldDB" id="A0A2M7G1H8"/>
<dbReference type="GO" id="GO:0003724">
    <property type="term" value="F:RNA helicase activity"/>
    <property type="evidence" value="ECO:0007669"/>
    <property type="project" value="UniProtKB-EC"/>
</dbReference>
<dbReference type="Pfam" id="PF00270">
    <property type="entry name" value="DEAD"/>
    <property type="match status" value="1"/>
</dbReference>
<comment type="catalytic activity">
    <reaction evidence="8">
        <text>ATP + H2O = ADP + phosphate + H(+)</text>
        <dbReference type="Rhea" id="RHEA:13065"/>
        <dbReference type="ChEBI" id="CHEBI:15377"/>
        <dbReference type="ChEBI" id="CHEBI:15378"/>
        <dbReference type="ChEBI" id="CHEBI:30616"/>
        <dbReference type="ChEBI" id="CHEBI:43474"/>
        <dbReference type="ChEBI" id="CHEBI:456216"/>
        <dbReference type="EC" id="3.6.4.13"/>
    </reaction>
</comment>
<dbReference type="Gene3D" id="3.40.50.300">
    <property type="entry name" value="P-loop containing nucleotide triphosphate hydrolases"/>
    <property type="match status" value="2"/>
</dbReference>
<dbReference type="InterPro" id="IPR044742">
    <property type="entry name" value="DEAD/DEAH_RhlB"/>
</dbReference>
<dbReference type="GO" id="GO:0003676">
    <property type="term" value="F:nucleic acid binding"/>
    <property type="evidence" value="ECO:0007669"/>
    <property type="project" value="InterPro"/>
</dbReference>
<feature type="domain" description="Helicase C-terminal" evidence="13">
    <location>
        <begin position="213"/>
        <end position="375"/>
    </location>
</feature>
<evidence type="ECO:0000256" key="5">
    <source>
        <dbReference type="ARBA" id="ARBA00022806"/>
    </source>
</evidence>
<dbReference type="EMBL" id="PFFQ01000053">
    <property type="protein sequence ID" value="PIW15453.1"/>
    <property type="molecule type" value="Genomic_DNA"/>
</dbReference>
<dbReference type="InterPro" id="IPR027417">
    <property type="entry name" value="P-loop_NTPase"/>
</dbReference>
<dbReference type="SMART" id="SM00490">
    <property type="entry name" value="HELICc"/>
    <property type="match status" value="1"/>
</dbReference>
<organism evidence="15 16">
    <name type="scientific">bacterium (Candidatus Blackallbacteria) CG17_big_fil_post_rev_8_21_14_2_50_48_46</name>
    <dbReference type="NCBI Taxonomy" id="2014261"/>
    <lineage>
        <taxon>Bacteria</taxon>
        <taxon>Candidatus Blackallbacteria</taxon>
    </lineage>
</organism>
<feature type="domain" description="DEAD-box RNA helicase Q" evidence="14">
    <location>
        <begin position="1"/>
        <end position="29"/>
    </location>
</feature>
<evidence type="ECO:0000259" key="12">
    <source>
        <dbReference type="PROSITE" id="PS51192"/>
    </source>
</evidence>
<evidence type="ECO:0000256" key="3">
    <source>
        <dbReference type="ARBA" id="ARBA00022741"/>
    </source>
</evidence>
<feature type="region of interest" description="Disordered" evidence="11">
    <location>
        <begin position="376"/>
        <end position="444"/>
    </location>
</feature>
<reference evidence="15 16" key="1">
    <citation type="submission" date="2017-09" db="EMBL/GenBank/DDBJ databases">
        <title>Depth-based differentiation of microbial function through sediment-hosted aquifers and enrichment of novel symbionts in the deep terrestrial subsurface.</title>
        <authorList>
            <person name="Probst A.J."/>
            <person name="Ladd B."/>
            <person name="Jarett J.K."/>
            <person name="Geller-Mcgrath D.E."/>
            <person name="Sieber C.M."/>
            <person name="Emerson J.B."/>
            <person name="Anantharaman K."/>
            <person name="Thomas B.C."/>
            <person name="Malmstrom R."/>
            <person name="Stieglmeier M."/>
            <person name="Klingl A."/>
            <person name="Woyke T."/>
            <person name="Ryan C.M."/>
            <person name="Banfield J.F."/>
        </authorList>
    </citation>
    <scope>NUCLEOTIDE SEQUENCE [LARGE SCALE GENOMIC DNA]</scope>
    <source>
        <strain evidence="15">CG17_big_fil_post_rev_8_21_14_2_50_48_46</strain>
    </source>
</reference>
<dbReference type="PROSITE" id="PS51194">
    <property type="entry name" value="HELICASE_CTER"/>
    <property type="match status" value="1"/>
</dbReference>
<dbReference type="CDD" id="cd00268">
    <property type="entry name" value="DEADc"/>
    <property type="match status" value="1"/>
</dbReference>
<dbReference type="Pfam" id="PF00271">
    <property type="entry name" value="Helicase_C"/>
    <property type="match status" value="1"/>
</dbReference>
<dbReference type="InterPro" id="IPR001650">
    <property type="entry name" value="Helicase_C-like"/>
</dbReference>
<dbReference type="PROSITE" id="PS51195">
    <property type="entry name" value="Q_MOTIF"/>
    <property type="match status" value="1"/>
</dbReference>
<gene>
    <name evidence="15" type="ORF">COW36_17625</name>
</gene>
<evidence type="ECO:0000256" key="7">
    <source>
        <dbReference type="ARBA" id="ARBA00038437"/>
    </source>
</evidence>
<evidence type="ECO:0000259" key="14">
    <source>
        <dbReference type="PROSITE" id="PS51195"/>
    </source>
</evidence>
<keyword evidence="3 10" id="KW-0547">Nucleotide-binding</keyword>
<dbReference type="InterPro" id="IPR000629">
    <property type="entry name" value="RNA-helicase_DEAD-box_CS"/>
</dbReference>
<name>A0A2M7G1H8_9BACT</name>
<protein>
    <recommendedName>
        <fullName evidence="1">RNA helicase</fullName>
        <ecNumber evidence="1">3.6.4.13</ecNumber>
    </recommendedName>
</protein>
<keyword evidence="5 10" id="KW-0347">Helicase</keyword>
<dbReference type="PROSITE" id="PS00039">
    <property type="entry name" value="DEAD_ATP_HELICASE"/>
    <property type="match status" value="1"/>
</dbReference>
<evidence type="ECO:0000259" key="13">
    <source>
        <dbReference type="PROSITE" id="PS51194"/>
    </source>
</evidence>
<feature type="domain" description="Helicase ATP-binding" evidence="12">
    <location>
        <begin position="32"/>
        <end position="202"/>
    </location>
</feature>
<evidence type="ECO:0000313" key="16">
    <source>
        <dbReference type="Proteomes" id="UP000231019"/>
    </source>
</evidence>
<dbReference type="FunFam" id="3.40.50.300:FF:000108">
    <property type="entry name" value="ATP-dependent RNA helicase RhlE"/>
    <property type="match status" value="1"/>
</dbReference>
<dbReference type="InterPro" id="IPR011545">
    <property type="entry name" value="DEAD/DEAH_box_helicase_dom"/>
</dbReference>
<dbReference type="InterPro" id="IPR014014">
    <property type="entry name" value="RNA_helicase_DEAD_Q_motif"/>
</dbReference>
<feature type="compositionally biased region" description="Basic and acidic residues" evidence="11">
    <location>
        <begin position="407"/>
        <end position="417"/>
    </location>
</feature>
<dbReference type="GO" id="GO:0016787">
    <property type="term" value="F:hydrolase activity"/>
    <property type="evidence" value="ECO:0007669"/>
    <property type="project" value="UniProtKB-KW"/>
</dbReference>
<dbReference type="EC" id="3.6.4.13" evidence="1"/>
<keyword evidence="6 10" id="KW-0067">ATP-binding</keyword>
<proteinExistence type="inferred from homology"/>
<evidence type="ECO:0000256" key="4">
    <source>
        <dbReference type="ARBA" id="ARBA00022801"/>
    </source>
</evidence>
<dbReference type="PROSITE" id="PS51192">
    <property type="entry name" value="HELICASE_ATP_BIND_1"/>
    <property type="match status" value="1"/>
</dbReference>
<keyword evidence="4 10" id="KW-0378">Hydrolase</keyword>
<dbReference type="InterPro" id="IPR050079">
    <property type="entry name" value="DEAD_box_RNA_helicase"/>
</dbReference>
<evidence type="ECO:0000256" key="1">
    <source>
        <dbReference type="ARBA" id="ARBA00012552"/>
    </source>
</evidence>
<keyword evidence="2" id="KW-0963">Cytoplasm</keyword>
<evidence type="ECO:0000256" key="6">
    <source>
        <dbReference type="ARBA" id="ARBA00022840"/>
    </source>
</evidence>
<dbReference type="PANTHER" id="PTHR47959:SF13">
    <property type="entry name" value="ATP-DEPENDENT RNA HELICASE RHLE"/>
    <property type="match status" value="1"/>
</dbReference>
<evidence type="ECO:0000256" key="2">
    <source>
        <dbReference type="ARBA" id="ARBA00022490"/>
    </source>
</evidence>
<evidence type="ECO:0000256" key="8">
    <source>
        <dbReference type="ARBA" id="ARBA00047984"/>
    </source>
</evidence>
<dbReference type="InterPro" id="IPR014001">
    <property type="entry name" value="Helicase_ATP-bd"/>
</dbReference>
<dbReference type="SUPFAM" id="SSF52540">
    <property type="entry name" value="P-loop containing nucleoside triphosphate hydrolases"/>
    <property type="match status" value="1"/>
</dbReference>
<dbReference type="SMART" id="SM00487">
    <property type="entry name" value="DEXDc"/>
    <property type="match status" value="1"/>
</dbReference>
<evidence type="ECO:0000256" key="10">
    <source>
        <dbReference type="RuleBase" id="RU000492"/>
    </source>
</evidence>
<dbReference type="GO" id="GO:0005524">
    <property type="term" value="F:ATP binding"/>
    <property type="evidence" value="ECO:0007669"/>
    <property type="project" value="UniProtKB-KW"/>
</dbReference>
<comment type="caution">
    <text evidence="15">The sequence shown here is derived from an EMBL/GenBank/DDBJ whole genome shotgun (WGS) entry which is preliminary data.</text>
</comment>
<sequence>MSFNQFEFHPELLKGLKAMGYETPTPIQEKTIPLLLQKKDVIGCAQTGTGKTAAFALPILHQLEPGQKLPQALIITPTRELAEQIDVAIKDYSRFMRVRSAAIYGGVKAGPQESQLRRGLDIVVATPGRLLDHLRNGVLSLKNIRFLVLDEADRMLDMGFMPDIKRIVSQVPAARQTLLYSATMPPEIEKLGRTFTRNAELIVAGSRNTTASSVRQAVYRVERPEKLRLLVHVLRHAETGSTIVFSRTRHGADRIAKQLIRQGIEAARIHADRSQAQRLSALENFRSGACQVLVATDIAARGLDIENVTHVINYDTPVHAEDYVHRIGRTGRAAATGDAMTFTSLEEEKYLRSIEKLIGKPVPVSKVPSDLPILKAAPPLPAQHGFKAPSRGAAPAGTAKPSSRGKNWGEKRAEPAHKGLASASYKDRGRSQAGGNRPPQRRGV</sequence>
<dbReference type="CDD" id="cd18787">
    <property type="entry name" value="SF2_C_DEAD"/>
    <property type="match status" value="1"/>
</dbReference>
<dbReference type="GO" id="GO:0005829">
    <property type="term" value="C:cytosol"/>
    <property type="evidence" value="ECO:0007669"/>
    <property type="project" value="TreeGrafter"/>
</dbReference>
<comment type="similarity">
    <text evidence="7 10">Belongs to the DEAD box helicase family.</text>
</comment>
<dbReference type="PANTHER" id="PTHR47959">
    <property type="entry name" value="ATP-DEPENDENT RNA HELICASE RHLE-RELATED"/>
    <property type="match status" value="1"/>
</dbReference>
<accession>A0A2M7G1H8</accession>
<dbReference type="Proteomes" id="UP000231019">
    <property type="component" value="Unassembled WGS sequence"/>
</dbReference>
<evidence type="ECO:0000256" key="11">
    <source>
        <dbReference type="SAM" id="MobiDB-lite"/>
    </source>
</evidence>